<evidence type="ECO:0000259" key="6">
    <source>
        <dbReference type="PROSITE" id="PS51293"/>
    </source>
</evidence>
<keyword evidence="1" id="KW-0805">Transcription regulation</keyword>
<dbReference type="AlphaFoldDB" id="I1BJ99"/>
<evidence type="ECO:0000313" key="7">
    <source>
        <dbReference type="EMBL" id="EIE76279.1"/>
    </source>
</evidence>
<dbReference type="InterPro" id="IPR017884">
    <property type="entry name" value="SANT_dom"/>
</dbReference>
<dbReference type="Pfam" id="PF00249">
    <property type="entry name" value="Myb_DNA-binding"/>
    <property type="match status" value="1"/>
</dbReference>
<accession>I1BJ99</accession>
<name>I1BJ99_RHIO9</name>
<dbReference type="GO" id="GO:0003677">
    <property type="term" value="F:DNA binding"/>
    <property type="evidence" value="ECO:0007669"/>
    <property type="project" value="UniProtKB-KW"/>
</dbReference>
<proteinExistence type="predicted"/>
<feature type="region of interest" description="Disordered" evidence="5">
    <location>
        <begin position="42"/>
        <end position="62"/>
    </location>
</feature>
<dbReference type="InterPro" id="IPR009057">
    <property type="entry name" value="Homeodomain-like_sf"/>
</dbReference>
<dbReference type="CDD" id="cd00167">
    <property type="entry name" value="SANT"/>
    <property type="match status" value="1"/>
</dbReference>
<dbReference type="GO" id="GO:0008237">
    <property type="term" value="F:metallopeptidase activity"/>
    <property type="evidence" value="ECO:0007669"/>
    <property type="project" value="InterPro"/>
</dbReference>
<dbReference type="Gene3D" id="1.10.10.60">
    <property type="entry name" value="Homeodomain-like"/>
    <property type="match status" value="1"/>
</dbReference>
<dbReference type="eggNOG" id="KOG0724">
    <property type="taxonomic scope" value="Eukaryota"/>
</dbReference>
<gene>
    <name evidence="7" type="ORF">RO3G_00983</name>
</gene>
<feature type="domain" description="SANT" evidence="6">
    <location>
        <begin position="122"/>
        <end position="167"/>
    </location>
</feature>
<dbReference type="Gene3D" id="3.40.140.10">
    <property type="entry name" value="Cytidine Deaminase, domain 2"/>
    <property type="match status" value="1"/>
</dbReference>
<dbReference type="VEuPathDB" id="FungiDB:RO3G_00983"/>
<organism evidence="7 8">
    <name type="scientific">Rhizopus delemar (strain RA 99-880 / ATCC MYA-4621 / FGSC 9543 / NRRL 43880)</name>
    <name type="common">Mucormycosis agent</name>
    <name type="synonym">Rhizopus arrhizus var. delemar</name>
    <dbReference type="NCBI Taxonomy" id="246409"/>
    <lineage>
        <taxon>Eukaryota</taxon>
        <taxon>Fungi</taxon>
        <taxon>Fungi incertae sedis</taxon>
        <taxon>Mucoromycota</taxon>
        <taxon>Mucoromycotina</taxon>
        <taxon>Mucoromycetes</taxon>
        <taxon>Mucorales</taxon>
        <taxon>Mucorineae</taxon>
        <taxon>Rhizopodaceae</taxon>
        <taxon>Rhizopus</taxon>
    </lineage>
</organism>
<protein>
    <recommendedName>
        <fullName evidence="6">SANT domain-containing protein</fullName>
    </recommendedName>
</protein>
<reference evidence="7 8" key="1">
    <citation type="journal article" date="2009" name="PLoS Genet.">
        <title>Genomic analysis of the basal lineage fungus Rhizopus oryzae reveals a whole-genome duplication.</title>
        <authorList>
            <person name="Ma L.-J."/>
            <person name="Ibrahim A.S."/>
            <person name="Skory C."/>
            <person name="Grabherr M.G."/>
            <person name="Burger G."/>
            <person name="Butler M."/>
            <person name="Elias M."/>
            <person name="Idnurm A."/>
            <person name="Lang B.F."/>
            <person name="Sone T."/>
            <person name="Abe A."/>
            <person name="Calvo S.E."/>
            <person name="Corrochano L.M."/>
            <person name="Engels R."/>
            <person name="Fu J."/>
            <person name="Hansberg W."/>
            <person name="Kim J.-M."/>
            <person name="Kodira C.D."/>
            <person name="Koehrsen M.J."/>
            <person name="Liu B."/>
            <person name="Miranda-Saavedra D."/>
            <person name="O'Leary S."/>
            <person name="Ortiz-Castellanos L."/>
            <person name="Poulter R."/>
            <person name="Rodriguez-Romero J."/>
            <person name="Ruiz-Herrera J."/>
            <person name="Shen Y.-Q."/>
            <person name="Zeng Q."/>
            <person name="Galagan J."/>
            <person name="Birren B.W."/>
            <person name="Cuomo C.A."/>
            <person name="Wickes B.L."/>
        </authorList>
    </citation>
    <scope>NUCLEOTIDE SEQUENCE [LARGE SCALE GENOMIC DNA]</scope>
    <source>
        <strain evidence="8">RA 99-880 / ATCC MYA-4621 / FGSC 9543 / NRRL 43880</strain>
    </source>
</reference>
<dbReference type="SUPFAM" id="SSF102712">
    <property type="entry name" value="JAB1/MPN domain"/>
    <property type="match status" value="1"/>
</dbReference>
<dbReference type="Proteomes" id="UP000009138">
    <property type="component" value="Unassembled WGS sequence"/>
</dbReference>
<evidence type="ECO:0000256" key="4">
    <source>
        <dbReference type="ARBA" id="ARBA00023242"/>
    </source>
</evidence>
<dbReference type="STRING" id="246409.I1BJ99"/>
<dbReference type="RefSeq" id="XP_067511675.1">
    <property type="nucleotide sequence ID" value="XM_067655574.1"/>
</dbReference>
<dbReference type="OrthoDB" id="2228272at2759"/>
<evidence type="ECO:0000256" key="3">
    <source>
        <dbReference type="ARBA" id="ARBA00023163"/>
    </source>
</evidence>
<dbReference type="Pfam" id="PF01398">
    <property type="entry name" value="JAB"/>
    <property type="match status" value="1"/>
</dbReference>
<sequence>MPDPISKAQEEEMSSALIAQLLAEDALYQGGVDYYYDDNNIREEDDSYEDNSEDEFDPRKKGRMNHVKKEVMKRGRKRKMMVTKVVEDEEEEEEGEKIKEPCAINKKPRKPVPEGYNTGVYTELEEKNFLEGLELFGRDWAKLQAHVATRDANSIRSHAQKHFIKMFRDNIPLPPKVKETGDGYTLSGKPLDPNSAAAKPYLKSMTANKIDKVERQTKELKIAENKSFEPDSQLYQITVHSNALLTMDFHAHLMATSVVGFLAGEWDKETKHIVVREAYPCAASKEADPESAIETRQQIEKCDLKVVGWYHLSDNSQCTLYQNDELLIDAVVCPYRDTIESVRWFQTNDSNNDKPLLYNIQENETMTDELLERLLNLMQAASFEKEAFNEKWKQDTNETKLEKMISTIRSHMPWIQKDLNEPDKDDIFLEKVKQAFMK</sequence>
<dbReference type="PANTHER" id="PTHR12802:SF173">
    <property type="entry name" value="MYB-LIKE PROTEIN K"/>
    <property type="match status" value="1"/>
</dbReference>
<dbReference type="GeneID" id="93607955"/>
<keyword evidence="2" id="KW-0238">DNA-binding</keyword>
<dbReference type="EMBL" id="CH476732">
    <property type="protein sequence ID" value="EIE76279.1"/>
    <property type="molecule type" value="Genomic_DNA"/>
</dbReference>
<dbReference type="SMART" id="SM00717">
    <property type="entry name" value="SANT"/>
    <property type="match status" value="1"/>
</dbReference>
<evidence type="ECO:0000256" key="2">
    <source>
        <dbReference type="ARBA" id="ARBA00023125"/>
    </source>
</evidence>
<dbReference type="PANTHER" id="PTHR12802">
    <property type="entry name" value="SWI/SNF COMPLEX-RELATED"/>
    <property type="match status" value="1"/>
</dbReference>
<evidence type="ECO:0000256" key="1">
    <source>
        <dbReference type="ARBA" id="ARBA00023015"/>
    </source>
</evidence>
<keyword evidence="4" id="KW-0539">Nucleus</keyword>
<feature type="compositionally biased region" description="Acidic residues" evidence="5">
    <location>
        <begin position="43"/>
        <end position="56"/>
    </location>
</feature>
<dbReference type="InParanoid" id="I1BJ99"/>
<keyword evidence="3" id="KW-0804">Transcription</keyword>
<dbReference type="InterPro" id="IPR000555">
    <property type="entry name" value="JAMM/MPN+_dom"/>
</dbReference>
<dbReference type="InterPro" id="IPR001005">
    <property type="entry name" value="SANT/Myb"/>
</dbReference>
<dbReference type="eggNOG" id="KOG1555">
    <property type="taxonomic scope" value="Eukaryota"/>
</dbReference>
<dbReference type="SUPFAM" id="SSF46689">
    <property type="entry name" value="Homeodomain-like"/>
    <property type="match status" value="1"/>
</dbReference>
<keyword evidence="8" id="KW-1185">Reference proteome</keyword>
<evidence type="ECO:0000313" key="8">
    <source>
        <dbReference type="Proteomes" id="UP000009138"/>
    </source>
</evidence>
<evidence type="ECO:0000256" key="5">
    <source>
        <dbReference type="SAM" id="MobiDB-lite"/>
    </source>
</evidence>
<dbReference type="PROSITE" id="PS51293">
    <property type="entry name" value="SANT"/>
    <property type="match status" value="1"/>
</dbReference>